<name>A0A8K0NS55_9TREE</name>
<proteinExistence type="predicted"/>
<feature type="region of interest" description="Disordered" evidence="3">
    <location>
        <begin position="47"/>
        <end position="103"/>
    </location>
</feature>
<dbReference type="InterPro" id="IPR036864">
    <property type="entry name" value="Zn2-C6_fun-type_DNA-bd_sf"/>
</dbReference>
<dbReference type="CDD" id="cd00067">
    <property type="entry name" value="GAL4"/>
    <property type="match status" value="1"/>
</dbReference>
<dbReference type="Gene3D" id="4.10.240.10">
    <property type="entry name" value="Zn(2)-C6 fungal-type DNA-binding domain"/>
    <property type="match status" value="1"/>
</dbReference>
<keyword evidence="2" id="KW-0539">Nucleus</keyword>
<feature type="compositionally biased region" description="Polar residues" evidence="3">
    <location>
        <begin position="69"/>
        <end position="86"/>
    </location>
</feature>
<dbReference type="SUPFAM" id="SSF57701">
    <property type="entry name" value="Zn2/Cys6 DNA-binding domain"/>
    <property type="match status" value="1"/>
</dbReference>
<dbReference type="Pfam" id="PF04082">
    <property type="entry name" value="Fungal_trans"/>
    <property type="match status" value="1"/>
</dbReference>
<dbReference type="Proteomes" id="UP000812966">
    <property type="component" value="Unassembled WGS sequence"/>
</dbReference>
<dbReference type="GO" id="GO:0006351">
    <property type="term" value="P:DNA-templated transcription"/>
    <property type="evidence" value="ECO:0007669"/>
    <property type="project" value="InterPro"/>
</dbReference>
<evidence type="ECO:0000256" key="1">
    <source>
        <dbReference type="ARBA" id="ARBA00022723"/>
    </source>
</evidence>
<dbReference type="InterPro" id="IPR001138">
    <property type="entry name" value="Zn2Cys6_DnaBD"/>
</dbReference>
<dbReference type="GO" id="GO:0003677">
    <property type="term" value="F:DNA binding"/>
    <property type="evidence" value="ECO:0007669"/>
    <property type="project" value="InterPro"/>
</dbReference>
<feature type="domain" description="Zn(2)-C6 fungal-type" evidence="4">
    <location>
        <begin position="12"/>
        <end position="45"/>
    </location>
</feature>
<evidence type="ECO:0000313" key="5">
    <source>
        <dbReference type="EMBL" id="KAG7562921.1"/>
    </source>
</evidence>
<dbReference type="EMBL" id="JABELV010000023">
    <property type="protein sequence ID" value="KAG7562921.1"/>
    <property type="molecule type" value="Genomic_DNA"/>
</dbReference>
<comment type="caution">
    <text evidence="5">The sequence shown here is derived from an EMBL/GenBank/DDBJ whole genome shotgun (WGS) entry which is preliminary data.</text>
</comment>
<organism evidence="5 6">
    <name type="scientific">Filobasidium floriforme</name>
    <dbReference type="NCBI Taxonomy" id="5210"/>
    <lineage>
        <taxon>Eukaryota</taxon>
        <taxon>Fungi</taxon>
        <taxon>Dikarya</taxon>
        <taxon>Basidiomycota</taxon>
        <taxon>Agaricomycotina</taxon>
        <taxon>Tremellomycetes</taxon>
        <taxon>Filobasidiales</taxon>
        <taxon>Filobasidiaceae</taxon>
        <taxon>Filobasidium</taxon>
    </lineage>
</organism>
<dbReference type="PANTHER" id="PTHR46910:SF40">
    <property type="entry name" value="ZN(II)2CYS6 TRANSCRIPTION FACTOR (EUROFUNG)"/>
    <property type="match status" value="1"/>
</dbReference>
<reference evidence="5" key="1">
    <citation type="submission" date="2020-04" db="EMBL/GenBank/DDBJ databases">
        <title>Analysis of mating type loci in Filobasidium floriforme.</title>
        <authorList>
            <person name="Nowrousian M."/>
        </authorList>
    </citation>
    <scope>NUCLEOTIDE SEQUENCE</scope>
    <source>
        <strain evidence="5">CBS 6242</strain>
    </source>
</reference>
<dbReference type="OrthoDB" id="1708823at2759"/>
<dbReference type="InterPro" id="IPR007219">
    <property type="entry name" value="XnlR_reg_dom"/>
</dbReference>
<protein>
    <recommendedName>
        <fullName evidence="4">Zn(2)-C6 fungal-type domain-containing protein</fullName>
    </recommendedName>
</protein>
<keyword evidence="6" id="KW-1185">Reference proteome</keyword>
<dbReference type="CDD" id="cd12148">
    <property type="entry name" value="fungal_TF_MHR"/>
    <property type="match status" value="1"/>
</dbReference>
<dbReference type="GO" id="GO:0008270">
    <property type="term" value="F:zinc ion binding"/>
    <property type="evidence" value="ECO:0007669"/>
    <property type="project" value="InterPro"/>
</dbReference>
<dbReference type="PANTHER" id="PTHR46910">
    <property type="entry name" value="TRANSCRIPTION FACTOR PDR1"/>
    <property type="match status" value="1"/>
</dbReference>
<accession>A0A8K0NS55</accession>
<evidence type="ECO:0000259" key="4">
    <source>
        <dbReference type="PROSITE" id="PS50048"/>
    </source>
</evidence>
<dbReference type="GO" id="GO:0000981">
    <property type="term" value="F:DNA-binding transcription factor activity, RNA polymerase II-specific"/>
    <property type="evidence" value="ECO:0007669"/>
    <property type="project" value="InterPro"/>
</dbReference>
<keyword evidence="1" id="KW-0479">Metal-binding</keyword>
<evidence type="ECO:0000256" key="3">
    <source>
        <dbReference type="SAM" id="MobiDB-lite"/>
    </source>
</evidence>
<dbReference type="PROSITE" id="PS50048">
    <property type="entry name" value="ZN2_CY6_FUNGAL_2"/>
    <property type="match status" value="1"/>
</dbReference>
<dbReference type="InterPro" id="IPR050987">
    <property type="entry name" value="AtrR-like"/>
</dbReference>
<evidence type="ECO:0000256" key="2">
    <source>
        <dbReference type="ARBA" id="ARBA00023242"/>
    </source>
</evidence>
<dbReference type="PROSITE" id="PS00463">
    <property type="entry name" value="ZN2_CY6_FUNGAL_1"/>
    <property type="match status" value="1"/>
</dbReference>
<gene>
    <name evidence="5" type="ORF">FFLO_01611</name>
</gene>
<dbReference type="AlphaFoldDB" id="A0A8K0NS55"/>
<evidence type="ECO:0000313" key="6">
    <source>
        <dbReference type="Proteomes" id="UP000812966"/>
    </source>
</evidence>
<sequence>MSESTSIVTTKACDKCRSRKTKCIPSMEDGRKCRGCYDQDVDCVRTHQSKRPGPRTIREKKLDSVGSARHTSSTLYSNNADQLSSRRSSERAVSHSPSSRRGLHGQSAIFSVCSGNCGPVLQSPNQIVGPLAQETFDTTGVETDGDLDNMPFDGAMDNRSDGRVFDRPVVSVDSQACDHTLRPGRDSSNFRAGINNERSDYVLHTSRTSDGPQGNLPIGTSLETPLVVVPPDHSRACWPDAQQAVPQIEAVLKWPVVIFFLALYTKHQHHLMPLVHKPTFAQDVLSRKDRHDEVFRALLLSLVAYAICQLPKSEMTEAYTHAELEEFAASSYKASRAIAARYLRRPTLSLLVSMIGNYHYCKASLQVEMSQVTLAEIVGLVHALGIDKPHSGDDADAITRELSRRTFWYVFNLDKTAAIGGETMLMSGIDEVPPYPIEIDDEYLTSQGHFPQPDISPSYMTGFVLNSRLFNILSECYFRHRNIEFLMRAGLSKATLSDWVKHQQGALGRTVEFLCTSGISTTVVSSPQHDLFAIQRANILVTAAILELALTTLEPSLDARKERETITKTAYELLLTCEYKHLGQSGQSMRCKIFHIVLSVISATTQDWIPEDDVRDWWEVYSQIQWVQMTPLDSHLALPNR</sequence>